<dbReference type="AlphaFoldDB" id="A0A2Z4Y6C1"/>
<accession>A0A2Z4Y6C1</accession>
<dbReference type="KEGG" id="schv:BRCON_2000"/>
<reference evidence="1 2" key="1">
    <citation type="submission" date="2018-05" db="EMBL/GenBank/DDBJ databases">
        <title>A metagenomic window into the 2 km-deep terrestrial subsurface aquifer revealed taxonomically and functionally diverse microbial community comprising novel uncultured bacterial lineages.</title>
        <authorList>
            <person name="Kadnikov V.V."/>
            <person name="Mardanov A.V."/>
            <person name="Beletsky A.V."/>
            <person name="Banks D."/>
            <person name="Pimenov N.V."/>
            <person name="Frank Y.A."/>
            <person name="Karnachuk O.V."/>
            <person name="Ravin N.V."/>
        </authorList>
    </citation>
    <scope>NUCLEOTIDE SEQUENCE [LARGE SCALE GENOMIC DNA]</scope>
    <source>
        <strain evidence="1">BY</strain>
    </source>
</reference>
<dbReference type="EMBL" id="CP030759">
    <property type="protein sequence ID" value="AXA36777.1"/>
    <property type="molecule type" value="Genomic_DNA"/>
</dbReference>
<name>A0A2Z4Y6C1_SUMC1</name>
<dbReference type="Proteomes" id="UP000262583">
    <property type="component" value="Chromosome"/>
</dbReference>
<evidence type="ECO:0000313" key="2">
    <source>
        <dbReference type="Proteomes" id="UP000262583"/>
    </source>
</evidence>
<organism evidence="1 2">
    <name type="scientific">Sumerlaea chitinivorans</name>
    <dbReference type="NCBI Taxonomy" id="2250252"/>
    <lineage>
        <taxon>Bacteria</taxon>
        <taxon>Candidatus Sumerlaeota</taxon>
        <taxon>Candidatus Sumerlaeia</taxon>
        <taxon>Candidatus Sumerlaeales</taxon>
        <taxon>Candidatus Sumerlaeaceae</taxon>
        <taxon>Candidatus Sumerlaea</taxon>
    </lineage>
</organism>
<sequence>MTTSREKRITFLKIVKTLFATGADMKVHLVAPLQPLGVK</sequence>
<gene>
    <name evidence="1" type="ORF">BRCON_2000</name>
</gene>
<proteinExistence type="predicted"/>
<protein>
    <submittedName>
        <fullName evidence="1">Uncharacterized protein</fullName>
    </submittedName>
</protein>
<evidence type="ECO:0000313" key="1">
    <source>
        <dbReference type="EMBL" id="AXA36777.1"/>
    </source>
</evidence>